<dbReference type="InterPro" id="IPR036250">
    <property type="entry name" value="AcylCo_DH-like_C"/>
</dbReference>
<dbReference type="EC" id="1.3.99.-" evidence="7"/>
<dbReference type="Gene3D" id="1.20.140.10">
    <property type="entry name" value="Butyryl-CoA Dehydrogenase, subunit A, domain 3"/>
    <property type="match status" value="1"/>
</dbReference>
<keyword evidence="8" id="KW-1185">Reference proteome</keyword>
<accession>A0A5S9PPB5</accession>
<dbReference type="Proteomes" id="UP000430146">
    <property type="component" value="Unassembled WGS sequence"/>
</dbReference>
<evidence type="ECO:0000256" key="2">
    <source>
        <dbReference type="ARBA" id="ARBA00009347"/>
    </source>
</evidence>
<reference evidence="7 8" key="1">
    <citation type="submission" date="2019-11" db="EMBL/GenBank/DDBJ databases">
        <authorList>
            <person name="Holert J."/>
        </authorList>
    </citation>
    <scope>NUCLEOTIDE SEQUENCE [LARGE SCALE GENOMIC DNA]</scope>
    <source>
        <strain evidence="7">BC8_1</strain>
    </source>
</reference>
<keyword evidence="4" id="KW-0274">FAD</keyword>
<protein>
    <submittedName>
        <fullName evidence="7">Acyl-CoA dehydrogenase FadE27</fullName>
        <ecNumber evidence="7">1.3.99.-</ecNumber>
    </submittedName>
</protein>
<dbReference type="OrthoDB" id="8677713at2"/>
<evidence type="ECO:0000313" key="8">
    <source>
        <dbReference type="Proteomes" id="UP000430146"/>
    </source>
</evidence>
<dbReference type="Pfam" id="PF00441">
    <property type="entry name" value="Acyl-CoA_dh_1"/>
    <property type="match status" value="1"/>
</dbReference>
<dbReference type="PANTHER" id="PTHR43884:SF20">
    <property type="entry name" value="ACYL-COA DEHYDROGENASE FADE28"/>
    <property type="match status" value="1"/>
</dbReference>
<dbReference type="InterPro" id="IPR009100">
    <property type="entry name" value="AcylCoA_DH/oxidase_NM_dom_sf"/>
</dbReference>
<evidence type="ECO:0000313" key="7">
    <source>
        <dbReference type="EMBL" id="CAA0105782.1"/>
    </source>
</evidence>
<dbReference type="RefSeq" id="WP_159229854.1">
    <property type="nucleotide sequence ID" value="NZ_CACSIP010000010.1"/>
</dbReference>
<dbReference type="AlphaFoldDB" id="A0A5S9PPB5"/>
<dbReference type="SUPFAM" id="SSF47203">
    <property type="entry name" value="Acyl-CoA dehydrogenase C-terminal domain-like"/>
    <property type="match status" value="1"/>
</dbReference>
<evidence type="ECO:0000256" key="4">
    <source>
        <dbReference type="ARBA" id="ARBA00022827"/>
    </source>
</evidence>
<feature type="domain" description="Acyl-CoA dehydrogenase/oxidase C-terminal" evidence="6">
    <location>
        <begin position="216"/>
        <end position="355"/>
    </location>
</feature>
<dbReference type="SUPFAM" id="SSF56645">
    <property type="entry name" value="Acyl-CoA dehydrogenase NM domain-like"/>
    <property type="match status" value="1"/>
</dbReference>
<name>A0A5S9PPB5_MYCVN</name>
<dbReference type="PANTHER" id="PTHR43884">
    <property type="entry name" value="ACYL-COA DEHYDROGENASE"/>
    <property type="match status" value="1"/>
</dbReference>
<dbReference type="EMBL" id="CACSIP010000010">
    <property type="protein sequence ID" value="CAA0105782.1"/>
    <property type="molecule type" value="Genomic_DNA"/>
</dbReference>
<sequence length="358" mass="37363">MMTTAGTADVLGELRATVRDFGQHMGGTQLARRVMESATPGFDGRAWQLLCGQLGIATIGMPEGLGGVGGLPELVAVAEIFGENLLAVPFFGSTVLAGQVLARCGVAARTTVEEMSEGTICALAAAASVGAQQPLTLAANGTVSGYLPAVLNASEANVLIAVTAGAVVRVDLPDPDCEVTSLRTLDLTRSVGSVKLRDAACTVLAEIDPAEALKPALDVAALVLAAEQVGGSQACLSMTVDYVKDRRQFSRPIGSFQAVKHALADVLVDLELARSALSRALDVAPGGTRFTEAAAVARIWCSEAYLAASAEAIQLHGGIGFTWEHDAHLYFRRARSDALLLGTTAEWREHLAQNLRWA</sequence>
<dbReference type="GO" id="GO:0003995">
    <property type="term" value="F:acyl-CoA dehydrogenase activity"/>
    <property type="evidence" value="ECO:0007669"/>
    <property type="project" value="TreeGrafter"/>
</dbReference>
<dbReference type="InterPro" id="IPR037069">
    <property type="entry name" value="AcylCoA_DH/ox_N_sf"/>
</dbReference>
<gene>
    <name evidence="7" type="ORF">AELLOGFF_03593</name>
</gene>
<dbReference type="Gene3D" id="1.10.540.10">
    <property type="entry name" value="Acyl-CoA dehydrogenase/oxidase, N-terminal domain"/>
    <property type="match status" value="1"/>
</dbReference>
<dbReference type="InterPro" id="IPR009075">
    <property type="entry name" value="AcylCo_DH/oxidase_C"/>
</dbReference>
<evidence type="ECO:0000259" key="6">
    <source>
        <dbReference type="Pfam" id="PF00441"/>
    </source>
</evidence>
<keyword evidence="5 7" id="KW-0560">Oxidoreductase</keyword>
<evidence type="ECO:0000256" key="3">
    <source>
        <dbReference type="ARBA" id="ARBA00022630"/>
    </source>
</evidence>
<keyword evidence="3" id="KW-0285">Flavoprotein</keyword>
<evidence type="ECO:0000256" key="5">
    <source>
        <dbReference type="ARBA" id="ARBA00023002"/>
    </source>
</evidence>
<evidence type="ECO:0000256" key="1">
    <source>
        <dbReference type="ARBA" id="ARBA00001974"/>
    </source>
</evidence>
<organism evidence="7 8">
    <name type="scientific">Mycolicibacterium vanbaalenii</name>
    <name type="common">Mycobacterium vanbaalenii</name>
    <dbReference type="NCBI Taxonomy" id="110539"/>
    <lineage>
        <taxon>Bacteria</taxon>
        <taxon>Bacillati</taxon>
        <taxon>Actinomycetota</taxon>
        <taxon>Actinomycetes</taxon>
        <taxon>Mycobacteriales</taxon>
        <taxon>Mycobacteriaceae</taxon>
        <taxon>Mycolicibacterium</taxon>
    </lineage>
</organism>
<proteinExistence type="inferred from homology"/>
<comment type="similarity">
    <text evidence="2">Belongs to the acyl-CoA dehydrogenase family.</text>
</comment>
<dbReference type="GO" id="GO:0050660">
    <property type="term" value="F:flavin adenine dinucleotide binding"/>
    <property type="evidence" value="ECO:0007669"/>
    <property type="project" value="InterPro"/>
</dbReference>
<comment type="cofactor">
    <cofactor evidence="1">
        <name>FAD</name>
        <dbReference type="ChEBI" id="CHEBI:57692"/>
    </cofactor>
</comment>